<sequence length="154" mass="15219">MGWGIAAGLVGALPLLLALALVADRRRTRHAPRWVAWAPAALLAGALLAAAAFSADNVLTAGTGSSVGWILAALGLLLYGLAIAVGVFARLPLVGPGRASTAALIGLGLTVLTGAALLLAAFASPVLAVVLAAVVFPRLNRPRRALGPAAPGVA</sequence>
<dbReference type="Proteomes" id="UP000198701">
    <property type="component" value="Unassembled WGS sequence"/>
</dbReference>
<protein>
    <submittedName>
        <fullName evidence="2">Uncharacterized protein</fullName>
    </submittedName>
</protein>
<evidence type="ECO:0000256" key="1">
    <source>
        <dbReference type="SAM" id="Phobius"/>
    </source>
</evidence>
<feature type="transmembrane region" description="Helical" evidence="1">
    <location>
        <begin position="67"/>
        <end position="91"/>
    </location>
</feature>
<keyword evidence="1" id="KW-1133">Transmembrane helix</keyword>
<gene>
    <name evidence="2" type="ORF">SAMN05216282_107121</name>
</gene>
<feature type="transmembrane region" description="Helical" evidence="1">
    <location>
        <begin position="6"/>
        <end position="23"/>
    </location>
</feature>
<keyword evidence="1" id="KW-0472">Membrane</keyword>
<proteinExistence type="predicted"/>
<dbReference type="AlphaFoldDB" id="A0A1G9CP40"/>
<evidence type="ECO:0000313" key="3">
    <source>
        <dbReference type="Proteomes" id="UP000198701"/>
    </source>
</evidence>
<feature type="transmembrane region" description="Helical" evidence="1">
    <location>
        <begin position="103"/>
        <end position="136"/>
    </location>
</feature>
<keyword evidence="3" id="KW-1185">Reference proteome</keyword>
<evidence type="ECO:0000313" key="2">
    <source>
        <dbReference type="EMBL" id="SDK53422.1"/>
    </source>
</evidence>
<dbReference type="STRING" id="386301.SAMN05216282_107121"/>
<reference evidence="2 3" key="1">
    <citation type="submission" date="2016-10" db="EMBL/GenBank/DDBJ databases">
        <authorList>
            <person name="de Groot N.N."/>
        </authorList>
    </citation>
    <scope>NUCLEOTIDE SEQUENCE [LARGE SCALE GENOMIC DNA]</scope>
    <source>
        <strain evidence="2 3">CGMCC 1.5382</strain>
    </source>
</reference>
<accession>A0A1G9CP40</accession>
<dbReference type="RefSeq" id="WP_092323181.1">
    <property type="nucleotide sequence ID" value="NZ_FNFU01000007.1"/>
</dbReference>
<feature type="transmembrane region" description="Helical" evidence="1">
    <location>
        <begin position="35"/>
        <end position="55"/>
    </location>
</feature>
<organism evidence="2 3">
    <name type="scientific">Cryobacterium psychrotolerans</name>
    <dbReference type="NCBI Taxonomy" id="386301"/>
    <lineage>
        <taxon>Bacteria</taxon>
        <taxon>Bacillati</taxon>
        <taxon>Actinomycetota</taxon>
        <taxon>Actinomycetes</taxon>
        <taxon>Micrococcales</taxon>
        <taxon>Microbacteriaceae</taxon>
        <taxon>Cryobacterium</taxon>
    </lineage>
</organism>
<name>A0A1G9CP40_9MICO</name>
<dbReference type="EMBL" id="FNFU01000007">
    <property type="protein sequence ID" value="SDK53422.1"/>
    <property type="molecule type" value="Genomic_DNA"/>
</dbReference>
<keyword evidence="1" id="KW-0812">Transmembrane</keyword>